<feature type="domain" description="HTH araC/xylS-type" evidence="4">
    <location>
        <begin position="158"/>
        <end position="260"/>
    </location>
</feature>
<name>A0ABW5J9T5_9BACT</name>
<comment type="caution">
    <text evidence="5">The sequence shown here is derived from an EMBL/GenBank/DDBJ whole genome shotgun (WGS) entry which is preliminary data.</text>
</comment>
<proteinExistence type="predicted"/>
<dbReference type="Pfam" id="PF20240">
    <property type="entry name" value="DUF6597"/>
    <property type="match status" value="1"/>
</dbReference>
<dbReference type="PANTHER" id="PTHR46796:SF13">
    <property type="entry name" value="HTH-TYPE TRANSCRIPTIONAL ACTIVATOR RHAS"/>
    <property type="match status" value="1"/>
</dbReference>
<keyword evidence="3" id="KW-0804">Transcription</keyword>
<dbReference type="SMART" id="SM00342">
    <property type="entry name" value="HTH_ARAC"/>
    <property type="match status" value="1"/>
</dbReference>
<organism evidence="5 6">
    <name type="scientific">Emticicia soli</name>
    <dbReference type="NCBI Taxonomy" id="2027878"/>
    <lineage>
        <taxon>Bacteria</taxon>
        <taxon>Pseudomonadati</taxon>
        <taxon>Bacteroidota</taxon>
        <taxon>Cytophagia</taxon>
        <taxon>Cytophagales</taxon>
        <taxon>Leadbetterellaceae</taxon>
        <taxon>Emticicia</taxon>
    </lineage>
</organism>
<evidence type="ECO:0000256" key="1">
    <source>
        <dbReference type="ARBA" id="ARBA00023015"/>
    </source>
</evidence>
<protein>
    <submittedName>
        <fullName evidence="5">Helix-turn-helix domain-containing protein</fullName>
    </submittedName>
</protein>
<dbReference type="InterPro" id="IPR050204">
    <property type="entry name" value="AraC_XylS_family_regulators"/>
</dbReference>
<dbReference type="Proteomes" id="UP001597510">
    <property type="component" value="Unassembled WGS sequence"/>
</dbReference>
<dbReference type="InterPro" id="IPR018060">
    <property type="entry name" value="HTH_AraC"/>
</dbReference>
<dbReference type="RefSeq" id="WP_340240213.1">
    <property type="nucleotide sequence ID" value="NZ_JBBEWC010000019.1"/>
</dbReference>
<evidence type="ECO:0000313" key="5">
    <source>
        <dbReference type="EMBL" id="MFD2522107.1"/>
    </source>
</evidence>
<evidence type="ECO:0000313" key="6">
    <source>
        <dbReference type="Proteomes" id="UP001597510"/>
    </source>
</evidence>
<dbReference type="InterPro" id="IPR009057">
    <property type="entry name" value="Homeodomain-like_sf"/>
</dbReference>
<dbReference type="PROSITE" id="PS01124">
    <property type="entry name" value="HTH_ARAC_FAMILY_2"/>
    <property type="match status" value="1"/>
</dbReference>
<keyword evidence="1" id="KW-0805">Transcription regulation</keyword>
<reference evidence="6" key="1">
    <citation type="journal article" date="2019" name="Int. J. Syst. Evol. Microbiol.">
        <title>The Global Catalogue of Microorganisms (GCM) 10K type strain sequencing project: providing services to taxonomists for standard genome sequencing and annotation.</title>
        <authorList>
            <consortium name="The Broad Institute Genomics Platform"/>
            <consortium name="The Broad Institute Genome Sequencing Center for Infectious Disease"/>
            <person name="Wu L."/>
            <person name="Ma J."/>
        </authorList>
    </citation>
    <scope>NUCLEOTIDE SEQUENCE [LARGE SCALE GENOMIC DNA]</scope>
    <source>
        <strain evidence="6">KCTC 52344</strain>
    </source>
</reference>
<dbReference type="Gene3D" id="1.10.10.60">
    <property type="entry name" value="Homeodomain-like"/>
    <property type="match status" value="1"/>
</dbReference>
<evidence type="ECO:0000256" key="3">
    <source>
        <dbReference type="ARBA" id="ARBA00023163"/>
    </source>
</evidence>
<gene>
    <name evidence="5" type="ORF">ACFSR2_14500</name>
</gene>
<dbReference type="InterPro" id="IPR046532">
    <property type="entry name" value="DUF6597"/>
</dbReference>
<dbReference type="PANTHER" id="PTHR46796">
    <property type="entry name" value="HTH-TYPE TRANSCRIPTIONAL ACTIVATOR RHAS-RELATED"/>
    <property type="match status" value="1"/>
</dbReference>
<dbReference type="Pfam" id="PF12833">
    <property type="entry name" value="HTH_18"/>
    <property type="match status" value="1"/>
</dbReference>
<keyword evidence="6" id="KW-1185">Reference proteome</keyword>
<evidence type="ECO:0000259" key="4">
    <source>
        <dbReference type="PROSITE" id="PS01124"/>
    </source>
</evidence>
<sequence length="267" mass="30532">MKTELYPILPELQPYIKVICSMESDASTDTSSFRVLPDTCVELFINFSNNQDSFTTVTGHRVFDPSQSFVISRMSDFMDIQLTNTTRFISICFYPSTAYLFFQLPMSEVVNSLTNLHDLWKTEAKEMEEDIQKVHTNEQKVFAAQQYLIAKLKRNKTDKTINYCLQTIKTANSAFSVAELANKVGVSQRQLSRKFNQCLGLSTKEFMDVNRFIDSLAHLKKHPAMSLTDIAYASGYYDQAHFIHDYKTFTGLTPSALLNARNIILCE</sequence>
<dbReference type="SUPFAM" id="SSF46689">
    <property type="entry name" value="Homeodomain-like"/>
    <property type="match status" value="1"/>
</dbReference>
<dbReference type="EMBL" id="JBHULC010000013">
    <property type="protein sequence ID" value="MFD2522107.1"/>
    <property type="molecule type" value="Genomic_DNA"/>
</dbReference>
<keyword evidence="2" id="KW-0238">DNA-binding</keyword>
<accession>A0ABW5J9T5</accession>
<evidence type="ECO:0000256" key="2">
    <source>
        <dbReference type="ARBA" id="ARBA00023125"/>
    </source>
</evidence>